<keyword evidence="1" id="KW-0812">Transmembrane</keyword>
<reference evidence="2" key="1">
    <citation type="submission" date="2020-05" db="EMBL/GenBank/DDBJ databases">
        <authorList>
            <person name="Chiriac C."/>
            <person name="Salcher M."/>
            <person name="Ghai R."/>
            <person name="Kavagutti S V."/>
        </authorList>
    </citation>
    <scope>NUCLEOTIDE SEQUENCE</scope>
</reference>
<evidence type="ECO:0000313" key="2">
    <source>
        <dbReference type="EMBL" id="CAB4893494.1"/>
    </source>
</evidence>
<proteinExistence type="predicted"/>
<name>A0A6J7FIT0_9ZZZZ</name>
<feature type="transmembrane region" description="Helical" evidence="1">
    <location>
        <begin position="51"/>
        <end position="74"/>
    </location>
</feature>
<dbReference type="EMBL" id="CAFBMK010000005">
    <property type="protein sequence ID" value="CAB4893494.1"/>
    <property type="molecule type" value="Genomic_DNA"/>
</dbReference>
<protein>
    <submittedName>
        <fullName evidence="2">Unannotated protein</fullName>
    </submittedName>
</protein>
<dbReference type="AlphaFoldDB" id="A0A6J7FIT0"/>
<keyword evidence="1" id="KW-0472">Membrane</keyword>
<gene>
    <name evidence="2" type="ORF">UFOPK3564_00155</name>
</gene>
<evidence type="ECO:0000256" key="1">
    <source>
        <dbReference type="SAM" id="Phobius"/>
    </source>
</evidence>
<accession>A0A6J7FIT0</accession>
<sequence length="119" mass="12663">MGPMAIRAHLARTDRRLTALLAVLVLGASVVLHHGLPHGMAAMHGDDHGVAAAATCVGTIVSAVAIVGLVAAVARRRRRRPLPRPTRSSGPLVLRLVPTVPLPRARSSPLWLRHAVLRR</sequence>
<keyword evidence="1" id="KW-1133">Transmembrane helix</keyword>
<organism evidence="2">
    <name type="scientific">freshwater metagenome</name>
    <dbReference type="NCBI Taxonomy" id="449393"/>
    <lineage>
        <taxon>unclassified sequences</taxon>
        <taxon>metagenomes</taxon>
        <taxon>ecological metagenomes</taxon>
    </lineage>
</organism>